<feature type="region of interest" description="Disordered" evidence="1">
    <location>
        <begin position="1218"/>
        <end position="1294"/>
    </location>
</feature>
<feature type="compositionally biased region" description="Polar residues" evidence="1">
    <location>
        <begin position="197"/>
        <end position="206"/>
    </location>
</feature>
<dbReference type="Proteomes" id="UP001140453">
    <property type="component" value="Unassembled WGS sequence"/>
</dbReference>
<evidence type="ECO:0000256" key="1">
    <source>
        <dbReference type="SAM" id="MobiDB-lite"/>
    </source>
</evidence>
<dbReference type="GO" id="GO:0006357">
    <property type="term" value="P:regulation of transcription by RNA polymerase II"/>
    <property type="evidence" value="ECO:0007669"/>
    <property type="project" value="TreeGrafter"/>
</dbReference>
<feature type="compositionally biased region" description="Low complexity" evidence="1">
    <location>
        <begin position="527"/>
        <end position="549"/>
    </location>
</feature>
<feature type="compositionally biased region" description="Low complexity" evidence="1">
    <location>
        <begin position="184"/>
        <end position="196"/>
    </location>
</feature>
<feature type="region of interest" description="Disordered" evidence="1">
    <location>
        <begin position="1029"/>
        <end position="1155"/>
    </location>
</feature>
<feature type="region of interest" description="Disordered" evidence="1">
    <location>
        <begin position="678"/>
        <end position="922"/>
    </location>
</feature>
<gene>
    <name evidence="3" type="ORF">N0V93_006254</name>
</gene>
<dbReference type="SUPFAM" id="SSF57716">
    <property type="entry name" value="Glucocorticoid receptor-like (DNA-binding domain)"/>
    <property type="match status" value="1"/>
</dbReference>
<evidence type="ECO:0000259" key="2">
    <source>
        <dbReference type="Pfam" id="PF25823"/>
    </source>
</evidence>
<dbReference type="InterPro" id="IPR057725">
    <property type="entry name" value="Ams2-SPT21_N"/>
</dbReference>
<feature type="compositionally biased region" description="Low complexity" evidence="1">
    <location>
        <begin position="13"/>
        <end position="22"/>
    </location>
</feature>
<comment type="caution">
    <text evidence="3">The sequence shown here is derived from an EMBL/GenBank/DDBJ whole genome shotgun (WGS) entry which is preliminary data.</text>
</comment>
<accession>A0A9W8YPH5</accession>
<keyword evidence="4" id="KW-1185">Reference proteome</keyword>
<name>A0A9W8YPH5_9PEZI</name>
<dbReference type="Pfam" id="PF25823">
    <property type="entry name" value="Ams2-SPT21_N"/>
    <property type="match status" value="1"/>
</dbReference>
<feature type="region of interest" description="Disordered" evidence="1">
    <location>
        <begin position="1"/>
        <end position="34"/>
    </location>
</feature>
<feature type="region of interest" description="Disordered" evidence="1">
    <location>
        <begin position="167"/>
        <end position="550"/>
    </location>
</feature>
<dbReference type="OrthoDB" id="3199820at2759"/>
<feature type="compositionally biased region" description="Pro residues" evidence="1">
    <location>
        <begin position="248"/>
        <end position="261"/>
    </location>
</feature>
<feature type="compositionally biased region" description="Basic residues" evidence="1">
    <location>
        <begin position="307"/>
        <end position="323"/>
    </location>
</feature>
<dbReference type="GO" id="GO:0000183">
    <property type="term" value="P:rDNA heterochromatin formation"/>
    <property type="evidence" value="ECO:0007669"/>
    <property type="project" value="TreeGrafter"/>
</dbReference>
<protein>
    <recommendedName>
        <fullName evidence="2">Ams2/SPT21 N-terminal domain-containing protein</fullName>
    </recommendedName>
</protein>
<feature type="compositionally biased region" description="Polar residues" evidence="1">
    <location>
        <begin position="1285"/>
        <end position="1294"/>
    </location>
</feature>
<feature type="compositionally biased region" description="Basic and acidic residues" evidence="1">
    <location>
        <begin position="768"/>
        <end position="781"/>
    </location>
</feature>
<dbReference type="GO" id="GO:0008270">
    <property type="term" value="F:zinc ion binding"/>
    <property type="evidence" value="ECO:0007669"/>
    <property type="project" value="InterPro"/>
</dbReference>
<proteinExistence type="predicted"/>
<evidence type="ECO:0000313" key="4">
    <source>
        <dbReference type="Proteomes" id="UP001140453"/>
    </source>
</evidence>
<dbReference type="InterPro" id="IPR042403">
    <property type="entry name" value="Spt21/Ams2"/>
</dbReference>
<feature type="compositionally biased region" description="Pro residues" evidence="1">
    <location>
        <begin position="593"/>
        <end position="607"/>
    </location>
</feature>
<reference evidence="3" key="1">
    <citation type="submission" date="2022-10" db="EMBL/GenBank/DDBJ databases">
        <title>Tapping the CABI collections for fungal endophytes: first genome assemblies for Collariella, Neodidymelliopsis, Ascochyta clinopodiicola, Didymella pomorum, Didymosphaeria variabile, Neocosmospora piperis and Neocucurbitaria cava.</title>
        <authorList>
            <person name="Hill R."/>
        </authorList>
    </citation>
    <scope>NUCLEOTIDE SEQUENCE</scope>
    <source>
        <strain evidence="3">IMI 355082</strain>
    </source>
</reference>
<feature type="domain" description="Ams2/SPT21 N-terminal" evidence="2">
    <location>
        <begin position="32"/>
        <end position="164"/>
    </location>
</feature>
<dbReference type="PANTHER" id="PTHR39147">
    <property type="entry name" value="PROTEIN SPT21"/>
    <property type="match status" value="1"/>
</dbReference>
<feature type="compositionally biased region" description="Polar residues" evidence="1">
    <location>
        <begin position="1125"/>
        <end position="1141"/>
    </location>
</feature>
<evidence type="ECO:0000313" key="3">
    <source>
        <dbReference type="EMBL" id="KAJ4388794.1"/>
    </source>
</evidence>
<organism evidence="3 4">
    <name type="scientific">Gnomoniopsis smithogilvyi</name>
    <dbReference type="NCBI Taxonomy" id="1191159"/>
    <lineage>
        <taxon>Eukaryota</taxon>
        <taxon>Fungi</taxon>
        <taxon>Dikarya</taxon>
        <taxon>Ascomycota</taxon>
        <taxon>Pezizomycotina</taxon>
        <taxon>Sordariomycetes</taxon>
        <taxon>Sordariomycetidae</taxon>
        <taxon>Diaporthales</taxon>
        <taxon>Gnomoniaceae</taxon>
        <taxon>Gnomoniopsis</taxon>
    </lineage>
</organism>
<dbReference type="InterPro" id="IPR013088">
    <property type="entry name" value="Znf_NHR/GATA"/>
</dbReference>
<feature type="region of interest" description="Disordered" evidence="1">
    <location>
        <begin position="585"/>
        <end position="654"/>
    </location>
</feature>
<dbReference type="GO" id="GO:0030466">
    <property type="term" value="P:silent mating-type cassette heterochromatin formation"/>
    <property type="evidence" value="ECO:0007669"/>
    <property type="project" value="TreeGrafter"/>
</dbReference>
<dbReference type="Gene3D" id="3.30.50.10">
    <property type="entry name" value="Erythroid Transcription Factor GATA-1, subunit A"/>
    <property type="match status" value="1"/>
</dbReference>
<feature type="compositionally biased region" description="Polar residues" evidence="1">
    <location>
        <begin position="493"/>
        <end position="507"/>
    </location>
</feature>
<feature type="compositionally biased region" description="Polar residues" evidence="1">
    <location>
        <begin position="402"/>
        <end position="420"/>
    </location>
</feature>
<sequence length="1430" mass="153334">MTGPQGSSWMGYPPHGHQGQQSQPPPSEESGVQTRHMGLKVQYTFEKDQQNCLAKWPHVLQIQSIPLDDRNSIGLVDLRICLEAIAQCSPEIINQHDKDYAVYALDYAEEDTPLVGQGMLSWGLEPPGPNTEPKTVTGRVVKNMLAALRGGPPETLEVKLKLNGVPRLHRPQTSHNSAGGYGSNAPTPTATDNNNDWSSFVQSNPNLGRPNNVPAMPSPGFPPVRYGSPIQQAPSPAPDARLDMYAPQPQPPPPRGAPTPPTLSAAPVPSLSGCYFPPVPSSQGPGPEDAPPLPGLTKVDDSEKIARPKKTKRSSSKAPKKKAPTGNPPGRPRKRNRLDAGNTSAMEDATDADEAPAIISKKKTVKTIKAADDATDADEAPAEGPKKKRAKTTKADWPSKAPLNSASGSLRVAASTSGSLRTMRPSASGGNVVGASHLQEIPRAPTPVPGQPPKARGIAMGQAPGRRSSMADFDGSSRHMIPETSIHGAQLQDALSPSDSLAQSPFNAYTPDDSPADIGSSPPVPRSTHSVRSSLPPSSPVLPTMLSMPQPDSGFMSGGFDEMVDEYDLPLPVPPMSSNFPQPKILGKKKLAPKPPKSVQPKAPPPQLFRAQTARPASRGIPEPPPNVLVRPASQGIFDNATFAPSGQRSGSAPPKEMIIQQEIPGDPELLPKQSIYYTRPGSARNNPATGTIEETRQLKRANTEPNIQRQEIPDPTTGPLLPKPQLTAEVNTIGQVAQEPKGRENQVGMLGLEQREVEHSQQQQQNDHMKQELKEPDARLSDLPQEQQEPAEKGMQQPEAEGEPKTAGSDESADRQEAVTPAAPTPVVPETADDTEALLQLLAGPMARDMQDVDSDLPPVAPAEGPRFNNSDRATKSEAAGSMPPALPSDIGISAPSDLPGSGSSDGGNALTKNMSRKKSIKEKLEQAVQAGMMPTFCSNCGSISTPTWRKIWTQDSDGSPDIPDYSDEPGRITAIIILDRNENQKPTRYRTVKKTLAPAEDKSAWTEEILCNPCGLWLSKYRAQRPESKWETDFTQPPKTRVKGGRKAERQSRSRKGKGQGTTLVHPTSEAYYTTDPIGPDDQGRSPATDGEEVLLLRAPTTEPPSRERDARSQTAGLGDSFDASTNRASTQSRGSGAVQSPAIPEEDDMGNTRRLLFPSPKKDGQLKVLGEVAVNIVRTSASIERSKNAIVDKENLMDINMDVDLLSTPKIRDDGDAMRDLFGTPARPSTPPPKDRPVGPFKTPTRPTPSHRPITRSVSKSIRRSNAKSPGHTISHIHRTPTKTPRSSARLRNQGLPSASKIQHAHAHFTADDHFLGGMSTDFGSPFNSTLTQLLSEANDFTVGSDAHGLGDFELPMMDSDTGLSGHLEGLDFGHFLTTDAAMPSSPPMTGKNTAHVVFDANAMDFGDWGAFGTGDGNMDDVHKDLQ</sequence>
<dbReference type="PANTHER" id="PTHR39147:SF1">
    <property type="entry name" value="PROTEIN SPT21"/>
    <property type="match status" value="1"/>
</dbReference>
<dbReference type="EMBL" id="JAPEVB010000004">
    <property type="protein sequence ID" value="KAJ4388794.1"/>
    <property type="molecule type" value="Genomic_DNA"/>
</dbReference>